<reference evidence="1 2" key="1">
    <citation type="submission" date="2022-06" db="EMBL/GenBank/DDBJ databases">
        <title>Isolation of gut microbiota from human fecal samples.</title>
        <authorList>
            <person name="Pamer E.G."/>
            <person name="Barat B."/>
            <person name="Waligurski E."/>
            <person name="Medina S."/>
            <person name="Paddock L."/>
            <person name="Mostad J."/>
        </authorList>
    </citation>
    <scope>NUCLEOTIDE SEQUENCE [LARGE SCALE GENOMIC DNA]</scope>
    <source>
        <strain evidence="1 2">DFI.1.1</strain>
    </source>
</reference>
<evidence type="ECO:0000313" key="2">
    <source>
        <dbReference type="Proteomes" id="UP001206692"/>
    </source>
</evidence>
<dbReference type="EMBL" id="JANGEW010000013">
    <property type="protein sequence ID" value="MCQ5342895.1"/>
    <property type="molecule type" value="Genomic_DNA"/>
</dbReference>
<keyword evidence="2" id="KW-1185">Reference proteome</keyword>
<dbReference type="RefSeq" id="WP_082709419.1">
    <property type="nucleotide sequence ID" value="NZ_JAJCIO010000016.1"/>
</dbReference>
<protein>
    <submittedName>
        <fullName evidence="1">Abi family protein</fullName>
    </submittedName>
</protein>
<proteinExistence type="predicted"/>
<gene>
    <name evidence="1" type="ORF">NE675_07660</name>
</gene>
<dbReference type="Proteomes" id="UP001206692">
    <property type="component" value="Unassembled WGS sequence"/>
</dbReference>
<accession>A0ABT1ST44</accession>
<dbReference type="Pfam" id="PF07751">
    <property type="entry name" value="Abi_2"/>
    <property type="match status" value="1"/>
</dbReference>
<comment type="caution">
    <text evidence="1">The sequence shown here is derived from an EMBL/GenBank/DDBJ whole genome shotgun (WGS) entry which is preliminary data.</text>
</comment>
<organism evidence="1 2">
    <name type="scientific">Megasphaera massiliensis</name>
    <dbReference type="NCBI Taxonomy" id="1232428"/>
    <lineage>
        <taxon>Bacteria</taxon>
        <taxon>Bacillati</taxon>
        <taxon>Bacillota</taxon>
        <taxon>Negativicutes</taxon>
        <taxon>Veillonellales</taxon>
        <taxon>Veillonellaceae</taxon>
        <taxon>Megasphaera</taxon>
    </lineage>
</organism>
<evidence type="ECO:0000313" key="1">
    <source>
        <dbReference type="EMBL" id="MCQ5342895.1"/>
    </source>
</evidence>
<dbReference type="InterPro" id="IPR011664">
    <property type="entry name" value="Abi_system_AbiD/AbiF-like"/>
</dbReference>
<sequence length="344" mass="41268">MINLTADNLWNKFQSLSKEDQSVINSILCRKKKLSVDELIQHMKDKGITFSIVNEDDAKHFLQEHNYYFKLASYRGNYVKYQRGTNSGKYENLDFAYLKELSIIDMHLRYLILQMSLDIEHQIKVMLLRDIEQNSDENGYTIIKEFDKNYRCRQKILNQSQSSYAHDLIEKHRDNLSFPVWALFELISFGELCNLYKKYTELYPKRKLPKRSLLNPIRNMRNAAAHSNCLIYKLRLSENKETAPPKRTINDISNIVSQIPTIRRSSRKNYLQIIPIHDFAVLLYWYHNFVKSEGLQKKRRRELYDLFCRRMTEHPEYFSKNDYIKHAYIFTLKLVQYFFPPIDN</sequence>
<name>A0ABT1ST44_9FIRM</name>